<dbReference type="InterPro" id="IPR039448">
    <property type="entry name" value="Beta_helix"/>
</dbReference>
<feature type="domain" description="FlgD/Vpr Ig-like" evidence="2">
    <location>
        <begin position="492"/>
        <end position="546"/>
    </location>
</feature>
<name>A0ABV6YLG6_UNCEI</name>
<sequence>MCSFGKDPLPQFETAGSLTIPRKPGGGLYCIDPSSPEIIDCAFIDNTTYLWGGGGAACVDSSAATFTGCTFTGNSAPQSRGGGVLCNVDTSPTFEFCTFWENSADYGGGLDCRGSPTPVSVERCTFVGNTAISGSGIASGEGGSVNIIYSIVAFGAGGEGVACLGGDLGEATLNCCDVYGNEGGDWVGCIEDQYGGIAWNIAEDPYFCDLENGDFHLAHDSPCLHPGGECSESSYGAFEGGCTRFAITSITDVPEDQGYQIRLRWNRHHCDRLDSDTTITSYSLYRRIDLRGAVRTPQEPGEVPNHLRWPPGSWEFVIEVPASTEDEYITICPTLCNLVPPDTCRSVFFARAHTEVPAIYFDCTPDSGYSIDNLAPGPPENMRFESSTVVAWDEVSEEDFDHFTVYGSEVDSLDPSAERIGYTVETNMDISAHPYAHYHVTATDFSGNEGEEASIAGGSFVPDSELPADWTLGHIQPNPFSAQTIIHYDVPQARHVMLHVFDVSGRRVCTLTDGLQQPGRHTVEWYGQSLSGERVASGVYFLQMRAGDFDARERVVILE</sequence>
<dbReference type="SUPFAM" id="SSF51126">
    <property type="entry name" value="Pectin lyase-like"/>
    <property type="match status" value="1"/>
</dbReference>
<evidence type="ECO:0000313" key="4">
    <source>
        <dbReference type="Proteomes" id="UP001593833"/>
    </source>
</evidence>
<organism evidence="3 4">
    <name type="scientific">Eiseniibacteriota bacterium</name>
    <dbReference type="NCBI Taxonomy" id="2212470"/>
    <lineage>
        <taxon>Bacteria</taxon>
        <taxon>Candidatus Eiseniibacteriota</taxon>
    </lineage>
</organism>
<reference evidence="3 4" key="1">
    <citation type="submission" date="2024-09" db="EMBL/GenBank/DDBJ databases">
        <authorList>
            <person name="D'Angelo T."/>
        </authorList>
    </citation>
    <scope>NUCLEOTIDE SEQUENCE [LARGE SCALE GENOMIC DNA]</scope>
    <source>
        <strain evidence="3">SAG AM-320-E07</strain>
    </source>
</reference>
<accession>A0ABV6YLG6</accession>
<evidence type="ECO:0000313" key="3">
    <source>
        <dbReference type="EMBL" id="MFC1572986.1"/>
    </source>
</evidence>
<dbReference type="InterPro" id="IPR011050">
    <property type="entry name" value="Pectin_lyase_fold/virulence"/>
</dbReference>
<proteinExistence type="predicted"/>
<dbReference type="NCBIfam" id="TIGR04183">
    <property type="entry name" value="Por_Secre_tail"/>
    <property type="match status" value="1"/>
</dbReference>
<dbReference type="InterPro" id="IPR012334">
    <property type="entry name" value="Pectin_lyas_fold"/>
</dbReference>
<dbReference type="Gene3D" id="2.160.20.10">
    <property type="entry name" value="Single-stranded right-handed beta-helix, Pectin lyase-like"/>
    <property type="match status" value="1"/>
</dbReference>
<keyword evidence="4" id="KW-1185">Reference proteome</keyword>
<gene>
    <name evidence="3" type="ORF">ACFL6M_05235</name>
</gene>
<comment type="caution">
    <text evidence="3">The sequence shown here is derived from an EMBL/GenBank/DDBJ whole genome shotgun (WGS) entry which is preliminary data.</text>
</comment>
<dbReference type="Gene3D" id="2.60.40.4070">
    <property type="match status" value="1"/>
</dbReference>
<dbReference type="Pfam" id="PF13229">
    <property type="entry name" value="Beta_helix"/>
    <property type="match status" value="1"/>
</dbReference>
<protein>
    <submittedName>
        <fullName evidence="3">Right-handed parallel beta-helix repeat-containing protein</fullName>
    </submittedName>
</protein>
<evidence type="ECO:0000259" key="1">
    <source>
        <dbReference type="Pfam" id="PF13229"/>
    </source>
</evidence>
<dbReference type="Pfam" id="PF13860">
    <property type="entry name" value="FlgD_ig"/>
    <property type="match status" value="1"/>
</dbReference>
<dbReference type="InterPro" id="IPR026444">
    <property type="entry name" value="Secre_tail"/>
</dbReference>
<evidence type="ECO:0000259" key="2">
    <source>
        <dbReference type="Pfam" id="PF13860"/>
    </source>
</evidence>
<feature type="domain" description="Right handed beta helix" evidence="1">
    <location>
        <begin position="27"/>
        <end position="166"/>
    </location>
</feature>
<dbReference type="EMBL" id="JBHPKH010000057">
    <property type="protein sequence ID" value="MFC1572986.1"/>
    <property type="molecule type" value="Genomic_DNA"/>
</dbReference>
<dbReference type="InterPro" id="IPR025965">
    <property type="entry name" value="FlgD/Vpr_Ig-like"/>
</dbReference>
<dbReference type="Proteomes" id="UP001593833">
    <property type="component" value="Unassembled WGS sequence"/>
</dbReference>